<proteinExistence type="inferred from homology"/>
<protein>
    <submittedName>
        <fullName evidence="6">Putative pyruvate, phosphate dikinase regulatory protein</fullName>
    </submittedName>
</protein>
<keyword evidence="7" id="KW-1185">Reference proteome</keyword>
<dbReference type="eggNOG" id="ENOG502QQ1R">
    <property type="taxonomic scope" value="Eukaryota"/>
</dbReference>
<keyword evidence="2" id="KW-0808">Transferase</keyword>
<dbReference type="HAMAP" id="MF_00921">
    <property type="entry name" value="PDRP"/>
    <property type="match status" value="1"/>
</dbReference>
<dbReference type="OrthoDB" id="416832at2759"/>
<dbReference type="PANTHER" id="PTHR31756">
    <property type="entry name" value="PYRUVATE, PHOSPHATE DIKINASE REGULATORY PROTEIN 1, CHLOROPLASTIC"/>
    <property type="match status" value="1"/>
</dbReference>
<evidence type="ECO:0000313" key="7">
    <source>
        <dbReference type="Proteomes" id="UP000030645"/>
    </source>
</evidence>
<dbReference type="AlphaFoldDB" id="W9R0C3"/>
<feature type="compositionally biased region" description="Basic residues" evidence="5">
    <location>
        <begin position="64"/>
        <end position="74"/>
    </location>
</feature>
<dbReference type="Pfam" id="PF03618">
    <property type="entry name" value="Kinase-PPPase"/>
    <property type="match status" value="1"/>
</dbReference>
<dbReference type="EMBL" id="KE343506">
    <property type="protein sequence ID" value="EXB31391.1"/>
    <property type="molecule type" value="Genomic_DNA"/>
</dbReference>
<evidence type="ECO:0000256" key="4">
    <source>
        <dbReference type="ARBA" id="ARBA00022777"/>
    </source>
</evidence>
<evidence type="ECO:0000256" key="1">
    <source>
        <dbReference type="ARBA" id="ARBA00022527"/>
    </source>
</evidence>
<dbReference type="InterPro" id="IPR026565">
    <property type="entry name" value="PPDK_reg"/>
</dbReference>
<dbReference type="GO" id="GO:0004674">
    <property type="term" value="F:protein serine/threonine kinase activity"/>
    <property type="evidence" value="ECO:0007669"/>
    <property type="project" value="UniProtKB-KW"/>
</dbReference>
<organism evidence="6 7">
    <name type="scientific">Morus notabilis</name>
    <dbReference type="NCBI Taxonomy" id="981085"/>
    <lineage>
        <taxon>Eukaryota</taxon>
        <taxon>Viridiplantae</taxon>
        <taxon>Streptophyta</taxon>
        <taxon>Embryophyta</taxon>
        <taxon>Tracheophyta</taxon>
        <taxon>Spermatophyta</taxon>
        <taxon>Magnoliopsida</taxon>
        <taxon>eudicotyledons</taxon>
        <taxon>Gunneridae</taxon>
        <taxon>Pentapetalae</taxon>
        <taxon>rosids</taxon>
        <taxon>fabids</taxon>
        <taxon>Rosales</taxon>
        <taxon>Moraceae</taxon>
        <taxon>Moreae</taxon>
        <taxon>Morus</taxon>
    </lineage>
</organism>
<keyword evidence="3" id="KW-0547">Nucleotide-binding</keyword>
<gene>
    <name evidence="6" type="ORF">L484_014818</name>
</gene>
<accession>W9R0C3</accession>
<keyword evidence="6" id="KW-0670">Pyruvate</keyword>
<dbReference type="InterPro" id="IPR005177">
    <property type="entry name" value="Kinase-pyrophosphorylase"/>
</dbReference>
<dbReference type="Proteomes" id="UP000030645">
    <property type="component" value="Unassembled WGS sequence"/>
</dbReference>
<dbReference type="KEGG" id="mnt:21397940"/>
<keyword evidence="4 6" id="KW-0418">Kinase</keyword>
<name>W9R0C3_9ROSA</name>
<feature type="compositionally biased region" description="Basic and acidic residues" evidence="5">
    <location>
        <begin position="88"/>
        <end position="100"/>
    </location>
</feature>
<feature type="compositionally biased region" description="Polar residues" evidence="5">
    <location>
        <begin position="101"/>
        <end position="110"/>
    </location>
</feature>
<sequence>MFASSSLNLPSLGSSHPPSVPESKPKYPSPSAISLQTKAEAPYEPDSEPQAWKLKGSGSPQLKRWSRARALRSGRKLDRPGLRSSVAEVDRQIPVKKTADTEPNNATGSDGESDAAATAAKSIYMVSDGTGWTAEHSVNAALGQFEHCLVDRGCPVHTHMFSGIDDVERLMEIVKQAAKEGAMVAYTLADPSMAESARQACKLWGIPSTDILGPITEAIASHLGVSPSGLPRGAPGRSFPLSDDYFRRIEAIEFTIKQDDGALPQNLNKADIILAGVSRTGKTPLSIYLAQKGYKVANVPIVMGVELPKMLFQVDPEKVFGLTISPVVLQTIRRARAKSLGFTEEVRSNYSEMDYVREELEFARRVFAQNPVWPVIEVTGKAIEETSAVILRLYQDRKHRCSMPRISKRY</sequence>
<dbReference type="STRING" id="981085.W9R0C3"/>
<feature type="compositionally biased region" description="Low complexity" evidence="5">
    <location>
        <begin position="1"/>
        <end position="17"/>
    </location>
</feature>
<evidence type="ECO:0000313" key="6">
    <source>
        <dbReference type="EMBL" id="EXB31391.1"/>
    </source>
</evidence>
<evidence type="ECO:0000256" key="5">
    <source>
        <dbReference type="SAM" id="MobiDB-lite"/>
    </source>
</evidence>
<keyword evidence="1" id="KW-0723">Serine/threonine-protein kinase</keyword>
<evidence type="ECO:0000256" key="3">
    <source>
        <dbReference type="ARBA" id="ARBA00022741"/>
    </source>
</evidence>
<dbReference type="NCBIfam" id="NF003742">
    <property type="entry name" value="PRK05339.1"/>
    <property type="match status" value="1"/>
</dbReference>
<reference evidence="7" key="1">
    <citation type="submission" date="2013-01" db="EMBL/GenBank/DDBJ databases">
        <title>Draft Genome Sequence of a Mulberry Tree, Morus notabilis C.K. Schneid.</title>
        <authorList>
            <person name="He N."/>
            <person name="Zhao S."/>
        </authorList>
    </citation>
    <scope>NUCLEOTIDE SEQUENCE</scope>
</reference>
<feature type="region of interest" description="Disordered" evidence="5">
    <location>
        <begin position="1"/>
        <end position="115"/>
    </location>
</feature>
<dbReference type="GO" id="GO:0005524">
    <property type="term" value="F:ATP binding"/>
    <property type="evidence" value="ECO:0007669"/>
    <property type="project" value="InterPro"/>
</dbReference>
<evidence type="ECO:0000256" key="2">
    <source>
        <dbReference type="ARBA" id="ARBA00022679"/>
    </source>
</evidence>
<dbReference type="PANTHER" id="PTHR31756:SF3">
    <property type="entry name" value="PYRUVATE, PHOSPHATE DIKINASE REGULATORY PROTEIN 1, CHLOROPLASTIC"/>
    <property type="match status" value="1"/>
</dbReference>